<proteinExistence type="predicted"/>
<dbReference type="InterPro" id="IPR026960">
    <property type="entry name" value="RVT-Znf"/>
</dbReference>
<evidence type="ECO:0000259" key="1">
    <source>
        <dbReference type="Pfam" id="PF13966"/>
    </source>
</evidence>
<evidence type="ECO:0000313" key="3">
    <source>
        <dbReference type="Proteomes" id="UP001054821"/>
    </source>
</evidence>
<dbReference type="Pfam" id="PF13966">
    <property type="entry name" value="zf-RVT"/>
    <property type="match status" value="1"/>
</dbReference>
<reference evidence="2 3" key="1">
    <citation type="journal article" date="2022" name="G3 (Bethesda)">
        <title>Whole-genome sequence and methylome profiling of the almond [Prunus dulcis (Mill.) D.A. Webb] cultivar 'Nonpareil'.</title>
        <authorList>
            <person name="D'Amico-Willman K.M."/>
            <person name="Ouma W.Z."/>
            <person name="Meulia T."/>
            <person name="Sideli G.M."/>
            <person name="Gradziel T.M."/>
            <person name="Fresnedo-Ramirez J."/>
        </authorList>
    </citation>
    <scope>NUCLEOTIDE SEQUENCE [LARGE SCALE GENOMIC DNA]</scope>
    <source>
        <strain evidence="2">Clone GOH B32 T37-40</strain>
    </source>
</reference>
<name>A0AAD4VI75_PRUDU</name>
<accession>A0AAD4VI75</accession>
<dbReference type="EMBL" id="JAJFAZ020000006">
    <property type="protein sequence ID" value="KAI5324436.1"/>
    <property type="molecule type" value="Genomic_DNA"/>
</dbReference>
<comment type="caution">
    <text evidence="2">The sequence shown here is derived from an EMBL/GenBank/DDBJ whole genome shotgun (WGS) entry which is preliminary data.</text>
</comment>
<keyword evidence="3" id="KW-1185">Reference proteome</keyword>
<evidence type="ECO:0000313" key="2">
    <source>
        <dbReference type="EMBL" id="KAI5324436.1"/>
    </source>
</evidence>
<gene>
    <name evidence="2" type="ORF">L3X38_033509</name>
</gene>
<protein>
    <recommendedName>
        <fullName evidence="1">Reverse transcriptase zinc-binding domain-containing protein</fullName>
    </recommendedName>
</protein>
<feature type="domain" description="Reverse transcriptase zinc-binding" evidence="1">
    <location>
        <begin position="15"/>
        <end position="85"/>
    </location>
</feature>
<dbReference type="AlphaFoldDB" id="A0AAD4VI75"/>
<sequence>MTGAGENCGEGEIFPPYTQIWKAKTPLKVKIFVWQAVLGKLNTGDTLQRRCPYLCISPHWCALCNKAGDSVDHLLLHCPFSLKLWETLLQEVNTVWVIPEGCFELFSIRIDALGRGKKANILWGSLMQAVVWNLWLERNRRIFEDYKGVGVAELWDRVKFWAALWASTSLAFKDVPYPSIMRNLLAVVS</sequence>
<dbReference type="Proteomes" id="UP001054821">
    <property type="component" value="Chromosome 6"/>
</dbReference>
<organism evidence="2 3">
    <name type="scientific">Prunus dulcis</name>
    <name type="common">Almond</name>
    <name type="synonym">Amygdalus dulcis</name>
    <dbReference type="NCBI Taxonomy" id="3755"/>
    <lineage>
        <taxon>Eukaryota</taxon>
        <taxon>Viridiplantae</taxon>
        <taxon>Streptophyta</taxon>
        <taxon>Embryophyta</taxon>
        <taxon>Tracheophyta</taxon>
        <taxon>Spermatophyta</taxon>
        <taxon>Magnoliopsida</taxon>
        <taxon>eudicotyledons</taxon>
        <taxon>Gunneridae</taxon>
        <taxon>Pentapetalae</taxon>
        <taxon>rosids</taxon>
        <taxon>fabids</taxon>
        <taxon>Rosales</taxon>
        <taxon>Rosaceae</taxon>
        <taxon>Amygdaloideae</taxon>
        <taxon>Amygdaleae</taxon>
        <taxon>Prunus</taxon>
    </lineage>
</organism>